<dbReference type="OrthoDB" id="9810814at2"/>
<reference evidence="2" key="1">
    <citation type="submission" date="2015-09" db="EMBL/GenBank/DDBJ databases">
        <authorList>
            <person name="Wibberg D."/>
        </authorList>
    </citation>
    <scope>NUCLEOTIDE SEQUENCE [LARGE SCALE GENOMIC DNA]</scope>
    <source>
        <strain evidence="2">SD1D</strain>
    </source>
</reference>
<accession>A0A0K8J7J9</accession>
<dbReference type="Pfam" id="PF19538">
    <property type="entry name" value="DUF6062"/>
    <property type="match status" value="1"/>
</dbReference>
<dbReference type="InterPro" id="IPR045706">
    <property type="entry name" value="DUF6062"/>
</dbReference>
<dbReference type="Proteomes" id="UP000196053">
    <property type="component" value="Chromosome I"/>
</dbReference>
<proteinExistence type="predicted"/>
<keyword evidence="2" id="KW-1185">Reference proteome</keyword>
<dbReference type="EMBL" id="LN879430">
    <property type="protein sequence ID" value="CUH93505.1"/>
    <property type="molecule type" value="Genomic_DNA"/>
</dbReference>
<evidence type="ECO:0000313" key="2">
    <source>
        <dbReference type="Proteomes" id="UP000196053"/>
    </source>
</evidence>
<dbReference type="RefSeq" id="WP_058258746.1">
    <property type="nucleotide sequence ID" value="NZ_DUPS01000019.1"/>
</dbReference>
<protein>
    <recommendedName>
        <fullName evidence="3">ABC transporter substrate-binding protein</fullName>
    </recommendedName>
</protein>
<dbReference type="KEGG" id="hsd:SD1D_1967"/>
<name>A0A0K8J7J9_9FIRM</name>
<evidence type="ECO:0000313" key="1">
    <source>
        <dbReference type="EMBL" id="CUH93505.1"/>
    </source>
</evidence>
<organism evidence="1 2">
    <name type="scientific">Herbinix luporum</name>
    <dbReference type="NCBI Taxonomy" id="1679721"/>
    <lineage>
        <taxon>Bacteria</taxon>
        <taxon>Bacillati</taxon>
        <taxon>Bacillota</taxon>
        <taxon>Clostridia</taxon>
        <taxon>Lachnospirales</taxon>
        <taxon>Lachnospiraceae</taxon>
        <taxon>Herbinix</taxon>
    </lineage>
</organism>
<dbReference type="AlphaFoldDB" id="A0A0K8J7J9"/>
<gene>
    <name evidence="1" type="ORF">SD1D_1967</name>
</gene>
<sequence>MKEKLHTIPVNEAFDKVSECPVCNMRKELEEKAIDFTMGPSYMEDDVRGETSRLGFCKSHMELLYKNQNRLGLALILKSHMDRVIKDVEKQSASSTKIAAPSLFKKQGSSLGVVSYMEKLNSSCYICEMINRTFERYIATVFYLYRHEEEFRQKFKACQGFCNDHYALLYKVAPKHLSGSQLKSFTDDLNLLYIENMKRVRDDLEWFINKFDYRYANEPWKNSKDALPRAITKTNSII</sequence>
<evidence type="ECO:0008006" key="3">
    <source>
        <dbReference type="Google" id="ProtNLM"/>
    </source>
</evidence>